<dbReference type="InterPro" id="IPR012163">
    <property type="entry name" value="Sialyl_trans"/>
</dbReference>
<evidence type="ECO:0000256" key="8">
    <source>
        <dbReference type="ARBA" id="ARBA00023034"/>
    </source>
</evidence>
<dbReference type="AlphaFoldDB" id="A0A8C5Q6W4"/>
<dbReference type="InterPro" id="IPR051142">
    <property type="entry name" value="Glycosyltransferase_29"/>
</dbReference>
<evidence type="ECO:0000256" key="5">
    <source>
        <dbReference type="ARBA" id="ARBA00022692"/>
    </source>
</evidence>
<dbReference type="Pfam" id="PF00777">
    <property type="entry name" value="Glyco_transf_29"/>
    <property type="match status" value="1"/>
</dbReference>
<keyword evidence="7" id="KW-1133">Transmembrane helix</keyword>
<dbReference type="PANTHER" id="PTHR13713">
    <property type="entry name" value="SIALYLTRANSFERASE"/>
    <property type="match status" value="1"/>
</dbReference>
<dbReference type="OrthoDB" id="10264956at2759"/>
<evidence type="ECO:0000256" key="4">
    <source>
        <dbReference type="ARBA" id="ARBA00022679"/>
    </source>
</evidence>
<keyword evidence="13" id="KW-1185">Reference proteome</keyword>
<evidence type="ECO:0000256" key="7">
    <source>
        <dbReference type="ARBA" id="ARBA00022989"/>
    </source>
</evidence>
<organism evidence="12 13">
    <name type="scientific">Leptobrachium leishanense</name>
    <name type="common">Leishan spiny toad</name>
    <dbReference type="NCBI Taxonomy" id="445787"/>
    <lineage>
        <taxon>Eukaryota</taxon>
        <taxon>Metazoa</taxon>
        <taxon>Chordata</taxon>
        <taxon>Craniata</taxon>
        <taxon>Vertebrata</taxon>
        <taxon>Euteleostomi</taxon>
        <taxon>Amphibia</taxon>
        <taxon>Batrachia</taxon>
        <taxon>Anura</taxon>
        <taxon>Pelobatoidea</taxon>
        <taxon>Megophryidae</taxon>
        <taxon>Leptobrachium</taxon>
    </lineage>
</organism>
<evidence type="ECO:0000313" key="12">
    <source>
        <dbReference type="Ensembl" id="ENSLLEP00000032875.1"/>
    </source>
</evidence>
<keyword evidence="8" id="KW-0333">Golgi apparatus</keyword>
<keyword evidence="5" id="KW-0812">Transmembrane</keyword>
<keyword evidence="10" id="KW-0325">Glycoprotein</keyword>
<dbReference type="PIRSF" id="PIRSF005557">
    <property type="entry name" value="Sialyl_trans"/>
    <property type="match status" value="1"/>
</dbReference>
<sequence length="336" mass="39141">MRQTPGNVRCSRSHRTGQIRVEPRTVRTLSVCLCGNTDTVSCLRSYSRDHPLFLQPSNYFWEKNQSLNQLPYGIQGVGFLLRKFLTLTKSYNVPPEIERLLCKRCIVVGNGFRLKNSLLGEVIDSYDIVIRLNNACVYKHQKDVGKKTTMRFFYPESADFNQRLDNNPDSLMVLVPFKPMDINWMNKMMKGDMWVRFWKRPPRRWKVNPENVRIFNPYFMKFAATKLLILEENWKNKTRVVIPSLPPRITPPTCRTDSHVPTLGLLGITFALHFCDLVHVAGFGYPPVSVNNTESIHYYDRVSLKSMDRTLHNITLEAIAIKQLLQDRLIHNLTYF</sequence>
<keyword evidence="4" id="KW-0808">Transferase</keyword>
<keyword evidence="9" id="KW-0472">Membrane</keyword>
<evidence type="ECO:0000256" key="9">
    <source>
        <dbReference type="ARBA" id="ARBA00023136"/>
    </source>
</evidence>
<dbReference type="InterPro" id="IPR038578">
    <property type="entry name" value="GT29-like_sf"/>
</dbReference>
<name>A0A8C5Q6W4_9ANUR</name>
<dbReference type="GO" id="GO:0009247">
    <property type="term" value="P:glycolipid biosynthetic process"/>
    <property type="evidence" value="ECO:0007669"/>
    <property type="project" value="TreeGrafter"/>
</dbReference>
<protein>
    <recommendedName>
        <fullName evidence="14">ST3 beta-galactoside alpha-2,3-sialyltransferase 4</fullName>
    </recommendedName>
</protein>
<dbReference type="InterPro" id="IPR001675">
    <property type="entry name" value="Glyco_trans_29"/>
</dbReference>
<proteinExistence type="inferred from homology"/>
<evidence type="ECO:0008006" key="14">
    <source>
        <dbReference type="Google" id="ProtNLM"/>
    </source>
</evidence>
<evidence type="ECO:0000256" key="1">
    <source>
        <dbReference type="ARBA" id="ARBA00004323"/>
    </source>
</evidence>
<dbReference type="Gene3D" id="3.90.1480.20">
    <property type="entry name" value="Glycosyl transferase family 29"/>
    <property type="match status" value="1"/>
</dbReference>
<dbReference type="Ensembl" id="ENSLLET00000034138.1">
    <property type="protein sequence ID" value="ENSLLEP00000032875.1"/>
    <property type="gene ID" value="ENSLLEG00000020494.1"/>
</dbReference>
<dbReference type="GO" id="GO:0047288">
    <property type="term" value="F:beta-D-galactosyl-(1-&gt;3)-N-acetyl-beta-D-galactosaminide alpha-2,3- sialyltransferase"/>
    <property type="evidence" value="ECO:0007669"/>
    <property type="project" value="TreeGrafter"/>
</dbReference>
<keyword evidence="3" id="KW-0328">Glycosyltransferase</keyword>
<comment type="subcellular location">
    <subcellularLocation>
        <location evidence="1">Golgi apparatus membrane</location>
        <topology evidence="1">Single-pass type II membrane protein</topology>
    </subcellularLocation>
</comment>
<dbReference type="GO" id="GO:0000139">
    <property type="term" value="C:Golgi membrane"/>
    <property type="evidence" value="ECO:0007669"/>
    <property type="project" value="UniProtKB-SubCell"/>
</dbReference>
<feature type="disulfide bond" evidence="11">
    <location>
        <begin position="105"/>
        <end position="275"/>
    </location>
</feature>
<dbReference type="Proteomes" id="UP000694569">
    <property type="component" value="Unplaced"/>
</dbReference>
<evidence type="ECO:0000256" key="6">
    <source>
        <dbReference type="ARBA" id="ARBA00022968"/>
    </source>
</evidence>
<comment type="similarity">
    <text evidence="2">Belongs to the glycosyltransferase 29 family.</text>
</comment>
<evidence type="ECO:0000256" key="2">
    <source>
        <dbReference type="ARBA" id="ARBA00006003"/>
    </source>
</evidence>
<reference evidence="12" key="2">
    <citation type="submission" date="2025-09" db="UniProtKB">
        <authorList>
            <consortium name="Ensembl"/>
        </authorList>
    </citation>
    <scope>IDENTIFICATION</scope>
</reference>
<dbReference type="PANTHER" id="PTHR13713:SF57">
    <property type="entry name" value="CMP-N-ACETYLNEURAMINATE-BETA-GALACTOSAMIDE-ALPHA-2,3-SIALYLTRANSFERASE 4"/>
    <property type="match status" value="1"/>
</dbReference>
<keyword evidence="6" id="KW-0735">Signal-anchor</keyword>
<evidence type="ECO:0000256" key="10">
    <source>
        <dbReference type="ARBA" id="ARBA00023180"/>
    </source>
</evidence>
<reference evidence="12" key="1">
    <citation type="submission" date="2025-08" db="UniProtKB">
        <authorList>
            <consortium name="Ensembl"/>
        </authorList>
    </citation>
    <scope>IDENTIFICATION</scope>
</reference>
<dbReference type="GO" id="GO:0003836">
    <property type="term" value="F:beta-galactoside (CMP) alpha-2,3-sialyltransferase activity"/>
    <property type="evidence" value="ECO:0007669"/>
    <property type="project" value="TreeGrafter"/>
</dbReference>
<evidence type="ECO:0000256" key="3">
    <source>
        <dbReference type="ARBA" id="ARBA00022676"/>
    </source>
</evidence>
<evidence type="ECO:0000256" key="11">
    <source>
        <dbReference type="PIRSR" id="PIRSR005557-2"/>
    </source>
</evidence>
<evidence type="ECO:0000313" key="13">
    <source>
        <dbReference type="Proteomes" id="UP000694569"/>
    </source>
</evidence>
<accession>A0A8C5Q6W4</accession>
<dbReference type="GeneTree" id="ENSGT00940000158893"/>